<proteinExistence type="predicted"/>
<dbReference type="GeneID" id="29117767"/>
<accession>A0A177D4Q3</accession>
<dbReference type="EMBL" id="KV441499">
    <property type="protein sequence ID" value="OAG14496.1"/>
    <property type="molecule type" value="Genomic_DNA"/>
</dbReference>
<organism evidence="1 2">
    <name type="scientific">Alternaria alternata</name>
    <name type="common">Alternaria rot fungus</name>
    <name type="synonym">Torula alternata</name>
    <dbReference type="NCBI Taxonomy" id="5599"/>
    <lineage>
        <taxon>Eukaryota</taxon>
        <taxon>Fungi</taxon>
        <taxon>Dikarya</taxon>
        <taxon>Ascomycota</taxon>
        <taxon>Pezizomycotina</taxon>
        <taxon>Dothideomycetes</taxon>
        <taxon>Pleosporomycetidae</taxon>
        <taxon>Pleosporales</taxon>
        <taxon>Pleosporineae</taxon>
        <taxon>Pleosporaceae</taxon>
        <taxon>Alternaria</taxon>
        <taxon>Alternaria sect. Alternaria</taxon>
        <taxon>Alternaria alternata complex</taxon>
    </lineage>
</organism>
<protein>
    <submittedName>
        <fullName evidence="1">Uncharacterized protein</fullName>
    </submittedName>
</protein>
<reference evidence="1 2" key="1">
    <citation type="submission" date="2016-05" db="EMBL/GenBank/DDBJ databases">
        <title>Comparative analysis of secretome profiles of manganese(II)-oxidizing ascomycete fungi.</title>
        <authorList>
            <consortium name="DOE Joint Genome Institute"/>
            <person name="Zeiner C.A."/>
            <person name="Purvine S.O."/>
            <person name="Zink E.M."/>
            <person name="Wu S."/>
            <person name="Pasa-Tolic L."/>
            <person name="Chaput D.L."/>
            <person name="Haridas S."/>
            <person name="Grigoriev I.V."/>
            <person name="Santelli C.M."/>
            <person name="Hansel C.M."/>
        </authorList>
    </citation>
    <scope>NUCLEOTIDE SEQUENCE [LARGE SCALE GENOMIC DNA]</scope>
    <source>
        <strain evidence="1 2">SRC1lrK2f</strain>
    </source>
</reference>
<dbReference type="VEuPathDB" id="FungiDB:CC77DRAFT_558269"/>
<sequence length="162" mass="18270">MRHCPNSRHPLWTTIKGLACLRIQPSMWLREWDGKTSWLWNTTSRFHSGANASYHMVLGPCWLQLSLCLVHVTFQPHSSYILVSARTWNVAWITTLSEYTTLKRDDLANTQWLLTVKSRIPAGLASSNRLSCLEQPHIASATPAMSMLGFYPSTVPGITVTS</sequence>
<evidence type="ECO:0000313" key="1">
    <source>
        <dbReference type="EMBL" id="OAG14496.1"/>
    </source>
</evidence>
<dbReference type="KEGG" id="aalt:CC77DRAFT_558269"/>
<name>A0A177D4Q3_ALTAL</name>
<dbReference type="AlphaFoldDB" id="A0A177D4Q3"/>
<gene>
    <name evidence="1" type="ORF">CC77DRAFT_558269</name>
</gene>
<keyword evidence="2" id="KW-1185">Reference proteome</keyword>
<dbReference type="Proteomes" id="UP000077248">
    <property type="component" value="Unassembled WGS sequence"/>
</dbReference>
<evidence type="ECO:0000313" key="2">
    <source>
        <dbReference type="Proteomes" id="UP000077248"/>
    </source>
</evidence>
<dbReference type="RefSeq" id="XP_018379917.1">
    <property type="nucleotide sequence ID" value="XM_018532173.1"/>
</dbReference>